<dbReference type="Pfam" id="PF17775">
    <property type="entry name" value="YchJ_M-like"/>
    <property type="match status" value="1"/>
</dbReference>
<name>A0A9W6BZT0_9CHLO</name>
<comment type="caution">
    <text evidence="3">The sequence shown here is derived from an EMBL/GenBank/DDBJ whole genome shotgun (WGS) entry which is preliminary data.</text>
</comment>
<dbReference type="PANTHER" id="PTHR33747">
    <property type="entry name" value="UPF0225 PROTEIN SCO1677"/>
    <property type="match status" value="1"/>
</dbReference>
<dbReference type="AlphaFoldDB" id="A0A9W6BZT0"/>
<sequence>MNQQTFKTISREAGFKTPLCRRGHLLARKAFGSVATGPRRCPAVVVLAAKGAKSAAAKGFGAPKQSAKGIVPDAPCPCGSGQLYEACCLPYHTGPSLPPTPEALLRSRYSAYVAKEPAFIADTTHPDSPEYTGSRASYMGTVKQTMRRMDPLQLTILVSEPGTPGPQQDDEAFITFRLKRRVKDPEARGVAPEVDELTERSRFVRIRGRWMYIDSAFIDEEAEAAQKEAAAAAAKQPEEPPKKKGFLNLF</sequence>
<dbReference type="Gene3D" id="3.10.450.50">
    <property type="match status" value="1"/>
</dbReference>
<dbReference type="PANTHER" id="PTHR33747:SF1">
    <property type="entry name" value="ADENYLATE CYCLASE-ASSOCIATED CAP C-TERMINAL DOMAIN-CONTAINING PROTEIN"/>
    <property type="match status" value="1"/>
</dbReference>
<dbReference type="EMBL" id="BRXU01000044">
    <property type="protein sequence ID" value="GLC61283.1"/>
    <property type="molecule type" value="Genomic_DNA"/>
</dbReference>
<proteinExistence type="predicted"/>
<gene>
    <name evidence="3" type="primary">PLEST009431</name>
    <name evidence="3" type="ORF">PLESTB_001739400</name>
</gene>
<accession>A0A9W6BZT0</accession>
<dbReference type="InterPro" id="IPR004027">
    <property type="entry name" value="SEC_C_motif"/>
</dbReference>
<dbReference type="InterPro" id="IPR048469">
    <property type="entry name" value="YchJ-like_M"/>
</dbReference>
<organism evidence="3 4">
    <name type="scientific">Pleodorina starrii</name>
    <dbReference type="NCBI Taxonomy" id="330485"/>
    <lineage>
        <taxon>Eukaryota</taxon>
        <taxon>Viridiplantae</taxon>
        <taxon>Chlorophyta</taxon>
        <taxon>core chlorophytes</taxon>
        <taxon>Chlorophyceae</taxon>
        <taxon>CS clade</taxon>
        <taxon>Chlamydomonadales</taxon>
        <taxon>Volvocaceae</taxon>
        <taxon>Pleodorina</taxon>
    </lineage>
</organism>
<reference evidence="3 4" key="1">
    <citation type="journal article" date="2023" name="Commun. Biol.">
        <title>Reorganization of the ancestral sex-determining regions during the evolution of trioecy in Pleodorina starrii.</title>
        <authorList>
            <person name="Takahashi K."/>
            <person name="Suzuki S."/>
            <person name="Kawai-Toyooka H."/>
            <person name="Yamamoto K."/>
            <person name="Hamaji T."/>
            <person name="Ootsuki R."/>
            <person name="Yamaguchi H."/>
            <person name="Kawachi M."/>
            <person name="Higashiyama T."/>
            <person name="Nozaki H."/>
        </authorList>
    </citation>
    <scope>NUCLEOTIDE SEQUENCE [LARGE SCALE GENOMIC DNA]</scope>
    <source>
        <strain evidence="3 4">NIES-4479</strain>
    </source>
</reference>
<evidence type="ECO:0000256" key="1">
    <source>
        <dbReference type="SAM" id="MobiDB-lite"/>
    </source>
</evidence>
<keyword evidence="4" id="KW-1185">Reference proteome</keyword>
<evidence type="ECO:0000259" key="2">
    <source>
        <dbReference type="Pfam" id="PF17775"/>
    </source>
</evidence>
<feature type="region of interest" description="Disordered" evidence="1">
    <location>
        <begin position="229"/>
        <end position="250"/>
    </location>
</feature>
<dbReference type="SUPFAM" id="SSF54427">
    <property type="entry name" value="NTF2-like"/>
    <property type="match status" value="1"/>
</dbReference>
<protein>
    <recommendedName>
        <fullName evidence="2">YchJ-like middle NTF2-like domain-containing protein</fullName>
    </recommendedName>
</protein>
<dbReference type="Proteomes" id="UP001165080">
    <property type="component" value="Unassembled WGS sequence"/>
</dbReference>
<dbReference type="Pfam" id="PF02810">
    <property type="entry name" value="SEC-C"/>
    <property type="match status" value="1"/>
</dbReference>
<evidence type="ECO:0000313" key="3">
    <source>
        <dbReference type="EMBL" id="GLC61283.1"/>
    </source>
</evidence>
<feature type="domain" description="YchJ-like middle NTF2-like" evidence="2">
    <location>
        <begin position="100"/>
        <end position="214"/>
    </location>
</feature>
<evidence type="ECO:0000313" key="4">
    <source>
        <dbReference type="Proteomes" id="UP001165080"/>
    </source>
</evidence>
<dbReference type="InterPro" id="IPR032710">
    <property type="entry name" value="NTF2-like_dom_sf"/>
</dbReference>